<dbReference type="PATRIC" id="fig|80852.17.peg.1507"/>
<organism evidence="1 2">
    <name type="scientific">Aliivibrio wodanis</name>
    <dbReference type="NCBI Taxonomy" id="80852"/>
    <lineage>
        <taxon>Bacteria</taxon>
        <taxon>Pseudomonadati</taxon>
        <taxon>Pseudomonadota</taxon>
        <taxon>Gammaproteobacteria</taxon>
        <taxon>Vibrionales</taxon>
        <taxon>Vibrionaceae</taxon>
        <taxon>Aliivibrio</taxon>
    </lineage>
</organism>
<dbReference type="OrthoDB" id="6095031at2"/>
<sequence length="394" mass="42940">MTEIALTPIQDFEMNGAEVRTIEPQPSMGPLALQVVHLTGTAPNKHAGMALSESTRLWDYSHAMMMLDTTGDRAGTLPLVVQYLFEYVKAIVYVTIEEEGADYSATETNIIGGIDASTGAKTGIYTAKSCAETPTIIAAPGFSSITLGQKLSLIGRDVRCRPIIDGPNLNDMEAAKFAANFGAEGTGQDKLSIIDPWFLTKHDGEQVLMPASIALVAAMASVNGHESPQNLGVNCEETSRHVEYIINDKTTQANFLNKHGVVTIARTRMGGFSIIGNRCNTGRFIGHVGLEDLMARKLEETSQPLMGKLLTPDFMQQVIDRLTNWGQSLVAENIIPKFTAYLHPSKNSVENYTSGRWFICLDYGRFSPNEHMVYEMSVDNGLIAAMLEEVINGG</sequence>
<dbReference type="EMBL" id="LN554846">
    <property type="protein sequence ID" value="CED71540.1"/>
    <property type="molecule type" value="Genomic_DNA"/>
</dbReference>
<name>A0A090IT47_9GAMM</name>
<dbReference type="HOGENOM" id="CLU_711462_0_0_6"/>
<evidence type="ECO:0000313" key="2">
    <source>
        <dbReference type="Proteomes" id="UP000032427"/>
    </source>
</evidence>
<dbReference type="GeneID" id="28541023"/>
<evidence type="ECO:0000313" key="1">
    <source>
        <dbReference type="EMBL" id="CED71540.1"/>
    </source>
</evidence>
<reference evidence="2" key="1">
    <citation type="submission" date="2014-09" db="EMBL/GenBank/DDBJ databases">
        <authorList>
            <person name="Hjerde E."/>
        </authorList>
    </citation>
    <scope>NUCLEOTIDE SEQUENCE [LARGE SCALE GENOMIC DNA]</scope>
    <source>
        <strain evidence="2">06/09/139</strain>
    </source>
</reference>
<dbReference type="AlphaFoldDB" id="A0A090IT47"/>
<protein>
    <submittedName>
        <fullName evidence="1">Phage tail sheath protein FI-like</fullName>
    </submittedName>
</protein>
<dbReference type="STRING" id="80852.AWOD_I_1465"/>
<accession>A0A090IT47</accession>
<dbReference type="Proteomes" id="UP000032427">
    <property type="component" value="Chromosome 1"/>
</dbReference>
<keyword evidence="2" id="KW-1185">Reference proteome</keyword>
<proteinExistence type="predicted"/>
<dbReference type="KEGG" id="awd:AWOD_I_1465"/>
<gene>
    <name evidence="1" type="ORF">AWOD_I_1465</name>
</gene>